<evidence type="ECO:0000256" key="10">
    <source>
        <dbReference type="ARBA" id="ARBA00023229"/>
    </source>
</evidence>
<evidence type="ECO:0000313" key="13">
    <source>
        <dbReference type="EnsemblProtists" id="PYU1_T013235"/>
    </source>
</evidence>
<keyword evidence="10" id="KW-0414">Isoprene biosynthesis</keyword>
<dbReference type="Proteomes" id="UP000019132">
    <property type="component" value="Unassembled WGS sequence"/>
</dbReference>
<evidence type="ECO:0000256" key="11">
    <source>
        <dbReference type="ARBA" id="ARBA00023235"/>
    </source>
</evidence>
<dbReference type="GO" id="GO:0050992">
    <property type="term" value="P:dimethylallyl diphosphate biosynthetic process"/>
    <property type="evidence" value="ECO:0007669"/>
    <property type="project" value="UniProtKB-UniPathway"/>
</dbReference>
<organism evidence="13 14">
    <name type="scientific">Globisporangium ultimum (strain ATCC 200006 / CBS 805.95 / DAOM BR144)</name>
    <name type="common">Pythium ultimum</name>
    <dbReference type="NCBI Taxonomy" id="431595"/>
    <lineage>
        <taxon>Eukaryota</taxon>
        <taxon>Sar</taxon>
        <taxon>Stramenopiles</taxon>
        <taxon>Oomycota</taxon>
        <taxon>Peronosporomycetes</taxon>
        <taxon>Pythiales</taxon>
        <taxon>Pythiaceae</taxon>
        <taxon>Globisporangium</taxon>
    </lineage>
</organism>
<dbReference type="HOGENOM" id="CLU_060552_0_1_1"/>
<evidence type="ECO:0000256" key="3">
    <source>
        <dbReference type="ARBA" id="ARBA00007579"/>
    </source>
</evidence>
<evidence type="ECO:0000256" key="8">
    <source>
        <dbReference type="ARBA" id="ARBA00022955"/>
    </source>
</evidence>
<dbReference type="GO" id="GO:0004452">
    <property type="term" value="F:isopentenyl-diphosphate delta-isomerase activity"/>
    <property type="evidence" value="ECO:0007669"/>
    <property type="project" value="UniProtKB-EC"/>
</dbReference>
<dbReference type="SUPFAM" id="SSF55811">
    <property type="entry name" value="Nudix"/>
    <property type="match status" value="1"/>
</dbReference>
<dbReference type="Gene3D" id="3.90.79.10">
    <property type="entry name" value="Nucleoside Triphosphate Pyrophosphohydrolase"/>
    <property type="match status" value="1"/>
</dbReference>
<dbReference type="EC" id="5.3.3.2" evidence="4"/>
<comment type="pathway">
    <text evidence="2">Isoprenoid biosynthesis; dimethylallyl diphosphate biosynthesis; dimethylallyl diphosphate from isopentenyl diphosphate: step 1/1.</text>
</comment>
<proteinExistence type="inferred from homology"/>
<keyword evidence="6" id="KW-0479">Metal-binding</keyword>
<sequence>MMPMLRSATTRFAGARRHMGPVSCMLSTASVARLNFEDLTAGADAEQLEFMKEMVIQVDEQDRVLGPITKKDSHFHDGVLHRAFSIFVFNSKNELLIQKRAPEKITFPGHWANTCCSHPLFLKDELEDSVGVKRAAIRKLEHELGIPTTQFDVQNIKYVSTVLYKAASDPNWTEYEMDHILLARGDVVLNVNPNEVDEVEYVSKDGLPAVLNDSERQLSPWFRLICAHLLPKWWENLDTLLEKDNSDRSIHDYR</sequence>
<dbReference type="CDD" id="cd02885">
    <property type="entry name" value="NUDIX_IPP_Isomerase"/>
    <property type="match status" value="1"/>
</dbReference>
<dbReference type="AlphaFoldDB" id="K3X7N6"/>
<evidence type="ECO:0000256" key="7">
    <source>
        <dbReference type="ARBA" id="ARBA00022842"/>
    </source>
</evidence>
<keyword evidence="11" id="KW-0413">Isomerase</keyword>
<keyword evidence="8" id="KW-0752">Steroid biosynthesis</keyword>
<evidence type="ECO:0000256" key="9">
    <source>
        <dbReference type="ARBA" id="ARBA00023098"/>
    </source>
</evidence>
<comment type="similarity">
    <text evidence="3">Belongs to the IPP isomerase type 1 family.</text>
</comment>
<reference evidence="14" key="1">
    <citation type="journal article" date="2010" name="Genome Biol.">
        <title>Genome sequence of the necrotrophic plant pathogen Pythium ultimum reveals original pathogenicity mechanisms and effector repertoire.</title>
        <authorList>
            <person name="Levesque C.A."/>
            <person name="Brouwer H."/>
            <person name="Cano L."/>
            <person name="Hamilton J.P."/>
            <person name="Holt C."/>
            <person name="Huitema E."/>
            <person name="Raffaele S."/>
            <person name="Robideau G.P."/>
            <person name="Thines M."/>
            <person name="Win J."/>
            <person name="Zerillo M.M."/>
            <person name="Beakes G.W."/>
            <person name="Boore J.L."/>
            <person name="Busam D."/>
            <person name="Dumas B."/>
            <person name="Ferriera S."/>
            <person name="Fuerstenberg S.I."/>
            <person name="Gachon C.M."/>
            <person name="Gaulin E."/>
            <person name="Govers F."/>
            <person name="Grenville-Briggs L."/>
            <person name="Horner N."/>
            <person name="Hostetler J."/>
            <person name="Jiang R.H."/>
            <person name="Johnson J."/>
            <person name="Krajaejun T."/>
            <person name="Lin H."/>
            <person name="Meijer H.J."/>
            <person name="Moore B."/>
            <person name="Morris P."/>
            <person name="Phuntmart V."/>
            <person name="Puiu D."/>
            <person name="Shetty J."/>
            <person name="Stajich J.E."/>
            <person name="Tripathy S."/>
            <person name="Wawra S."/>
            <person name="van West P."/>
            <person name="Whitty B.R."/>
            <person name="Coutinho P.M."/>
            <person name="Henrissat B."/>
            <person name="Martin F."/>
            <person name="Thomas P.D."/>
            <person name="Tyler B.M."/>
            <person name="De Vries R.P."/>
            <person name="Kamoun S."/>
            <person name="Yandell M."/>
            <person name="Tisserat N."/>
            <person name="Buell C.R."/>
        </authorList>
    </citation>
    <scope>NUCLEOTIDE SEQUENCE</scope>
    <source>
        <strain evidence="14">DAOM:BR144</strain>
    </source>
</reference>
<dbReference type="InterPro" id="IPR011876">
    <property type="entry name" value="IsopentenylPP_isomerase_typ1"/>
</dbReference>
<evidence type="ECO:0000259" key="12">
    <source>
        <dbReference type="PROSITE" id="PS51462"/>
    </source>
</evidence>
<reference evidence="13" key="3">
    <citation type="submission" date="2015-02" db="UniProtKB">
        <authorList>
            <consortium name="EnsemblProtists"/>
        </authorList>
    </citation>
    <scope>IDENTIFICATION</scope>
    <source>
        <strain evidence="13">DAOM BR144</strain>
    </source>
</reference>
<dbReference type="PROSITE" id="PS51462">
    <property type="entry name" value="NUDIX"/>
    <property type="match status" value="1"/>
</dbReference>
<dbReference type="OMA" id="LRLCPWF"/>
<dbReference type="EnsemblProtists" id="PYU1_T013235">
    <property type="protein sequence ID" value="PYU1_T013235"/>
    <property type="gene ID" value="PYU1_G013206"/>
</dbReference>
<dbReference type="InParanoid" id="K3X7N6"/>
<dbReference type="NCBIfam" id="NF002995">
    <property type="entry name" value="PRK03759.1"/>
    <property type="match status" value="1"/>
</dbReference>
<dbReference type="InterPro" id="IPR015797">
    <property type="entry name" value="NUDIX_hydrolase-like_dom_sf"/>
</dbReference>
<protein>
    <recommendedName>
        <fullName evidence="4">isopentenyl-diphosphate Delta-isomerase</fullName>
        <ecNumber evidence="4">5.3.3.2</ecNumber>
    </recommendedName>
</protein>
<keyword evidence="5" id="KW-0444">Lipid biosynthesis</keyword>
<evidence type="ECO:0000256" key="5">
    <source>
        <dbReference type="ARBA" id="ARBA00022516"/>
    </source>
</evidence>
<dbReference type="FunFam" id="3.90.79.10:FF:000012">
    <property type="entry name" value="Isopentenyl-diphosphate Delta-isomerase 1"/>
    <property type="match status" value="1"/>
</dbReference>
<dbReference type="InterPro" id="IPR000086">
    <property type="entry name" value="NUDIX_hydrolase_dom"/>
</dbReference>
<dbReference type="GO" id="GO:0005737">
    <property type="term" value="C:cytoplasm"/>
    <property type="evidence" value="ECO:0007669"/>
    <property type="project" value="TreeGrafter"/>
</dbReference>
<name>K3X7N6_GLOUD</name>
<dbReference type="Pfam" id="PF00293">
    <property type="entry name" value="NUDIX"/>
    <property type="match status" value="1"/>
</dbReference>
<dbReference type="STRING" id="431595.K3X7N6"/>
<evidence type="ECO:0000313" key="14">
    <source>
        <dbReference type="Proteomes" id="UP000019132"/>
    </source>
</evidence>
<dbReference type="GO" id="GO:0046872">
    <property type="term" value="F:metal ion binding"/>
    <property type="evidence" value="ECO:0007669"/>
    <property type="project" value="UniProtKB-KW"/>
</dbReference>
<accession>K3X7N6</accession>
<evidence type="ECO:0000256" key="6">
    <source>
        <dbReference type="ARBA" id="ARBA00022723"/>
    </source>
</evidence>
<evidence type="ECO:0000256" key="2">
    <source>
        <dbReference type="ARBA" id="ARBA00004826"/>
    </source>
</evidence>
<dbReference type="UniPathway" id="UPA00059">
    <property type="reaction ID" value="UER00104"/>
</dbReference>
<dbReference type="PANTHER" id="PTHR10885">
    <property type="entry name" value="ISOPENTENYL-DIPHOSPHATE DELTA-ISOMERASE"/>
    <property type="match status" value="1"/>
</dbReference>
<keyword evidence="14" id="KW-1185">Reference proteome</keyword>
<keyword evidence="9" id="KW-0443">Lipid metabolism</keyword>
<dbReference type="eggNOG" id="KOG0142">
    <property type="taxonomic scope" value="Eukaryota"/>
</dbReference>
<dbReference type="PANTHER" id="PTHR10885:SF0">
    <property type="entry name" value="ISOPENTENYL-DIPHOSPHATE DELTA-ISOMERASE"/>
    <property type="match status" value="1"/>
</dbReference>
<dbReference type="GO" id="GO:0006694">
    <property type="term" value="P:steroid biosynthetic process"/>
    <property type="evidence" value="ECO:0007669"/>
    <property type="project" value="UniProtKB-KW"/>
</dbReference>
<evidence type="ECO:0000256" key="4">
    <source>
        <dbReference type="ARBA" id="ARBA00012057"/>
    </source>
</evidence>
<comment type="cofactor">
    <cofactor evidence="1">
        <name>Mg(2+)</name>
        <dbReference type="ChEBI" id="CHEBI:18420"/>
    </cofactor>
</comment>
<dbReference type="VEuPathDB" id="FungiDB:PYU1_G013206"/>
<reference evidence="14" key="2">
    <citation type="submission" date="2010-04" db="EMBL/GenBank/DDBJ databases">
        <authorList>
            <person name="Buell R."/>
            <person name="Hamilton J."/>
            <person name="Hostetler J."/>
        </authorList>
    </citation>
    <scope>NUCLEOTIDE SEQUENCE [LARGE SCALE GENOMIC DNA]</scope>
    <source>
        <strain evidence="14">DAOM:BR144</strain>
    </source>
</reference>
<dbReference type="GO" id="GO:0009240">
    <property type="term" value="P:isopentenyl diphosphate biosynthetic process"/>
    <property type="evidence" value="ECO:0007669"/>
    <property type="project" value="TreeGrafter"/>
</dbReference>
<dbReference type="EMBL" id="GL376577">
    <property type="status" value="NOT_ANNOTATED_CDS"/>
    <property type="molecule type" value="Genomic_DNA"/>
</dbReference>
<dbReference type="NCBIfam" id="TIGR02150">
    <property type="entry name" value="IPP_isom_1"/>
    <property type="match status" value="1"/>
</dbReference>
<keyword evidence="7" id="KW-0460">Magnesium</keyword>
<evidence type="ECO:0000256" key="1">
    <source>
        <dbReference type="ARBA" id="ARBA00001946"/>
    </source>
</evidence>
<feature type="domain" description="Nudix hydrolase" evidence="12">
    <location>
        <begin position="79"/>
        <end position="224"/>
    </location>
</feature>